<reference evidence="12 13" key="1">
    <citation type="journal article" date="2016" name="Int. J. Syst. Evol. Microbiol.">
        <title>Paraphotobacterium marinum gen. nov., sp. nov., a member of the family Vibrionaceae, isolated from surface seawater.</title>
        <authorList>
            <person name="Huang Z."/>
            <person name="Dong C."/>
            <person name="Shao Z."/>
        </authorList>
    </citation>
    <scope>NUCLEOTIDE SEQUENCE [LARGE SCALE GENOMIC DNA]</scope>
    <source>
        <strain evidence="12 13">NSCS20N07D</strain>
    </source>
</reference>
<dbReference type="GO" id="GO:0016042">
    <property type="term" value="P:lipid catabolic process"/>
    <property type="evidence" value="ECO:0007669"/>
    <property type="project" value="UniProtKB-KW"/>
</dbReference>
<evidence type="ECO:0000313" key="12">
    <source>
        <dbReference type="EMBL" id="ASK78510.1"/>
    </source>
</evidence>
<keyword evidence="4" id="KW-0276">Fatty acid metabolism</keyword>
<dbReference type="AlphaFoldDB" id="A0A220VDY7"/>
<evidence type="ECO:0000256" key="3">
    <source>
        <dbReference type="ARBA" id="ARBA00022679"/>
    </source>
</evidence>
<protein>
    <submittedName>
        <fullName evidence="12">Acetyl-CoA C-acyltransferase FadI</fullName>
    </submittedName>
</protein>
<evidence type="ECO:0000256" key="5">
    <source>
        <dbReference type="ARBA" id="ARBA00022963"/>
    </source>
</evidence>
<evidence type="ECO:0000256" key="8">
    <source>
        <dbReference type="PIRSR" id="PIRSR000429-1"/>
    </source>
</evidence>
<evidence type="ECO:0000256" key="7">
    <source>
        <dbReference type="ARBA" id="ARBA00023315"/>
    </source>
</evidence>
<comment type="similarity">
    <text evidence="1 9">Belongs to the thiolase-like superfamily. Thiolase family.</text>
</comment>
<feature type="domain" description="Thiolase N-terminal" evidence="10">
    <location>
        <begin position="11"/>
        <end position="284"/>
    </location>
</feature>
<dbReference type="GO" id="GO:0005829">
    <property type="term" value="C:cytosol"/>
    <property type="evidence" value="ECO:0007669"/>
    <property type="project" value="TreeGrafter"/>
</dbReference>
<dbReference type="InterPro" id="IPR002155">
    <property type="entry name" value="Thiolase"/>
</dbReference>
<dbReference type="EMBL" id="CP022355">
    <property type="protein sequence ID" value="ASK78510.1"/>
    <property type="molecule type" value="Genomic_DNA"/>
</dbReference>
<dbReference type="InterPro" id="IPR020617">
    <property type="entry name" value="Thiolase_C"/>
</dbReference>
<evidence type="ECO:0000259" key="10">
    <source>
        <dbReference type="Pfam" id="PF00108"/>
    </source>
</evidence>
<feature type="active site" description="Proton acceptor" evidence="8">
    <location>
        <position position="417"/>
    </location>
</feature>
<gene>
    <name evidence="12" type="ORF">CF386_05570</name>
</gene>
<dbReference type="SUPFAM" id="SSF53901">
    <property type="entry name" value="Thiolase-like"/>
    <property type="match status" value="2"/>
</dbReference>
<evidence type="ECO:0000259" key="11">
    <source>
        <dbReference type="Pfam" id="PF02803"/>
    </source>
</evidence>
<dbReference type="Pfam" id="PF00108">
    <property type="entry name" value="Thiolase_N"/>
    <property type="match status" value="1"/>
</dbReference>
<feature type="domain" description="Thiolase C-terminal" evidence="11">
    <location>
        <begin position="292"/>
        <end position="429"/>
    </location>
</feature>
<dbReference type="NCBIfam" id="TIGR01930">
    <property type="entry name" value="AcCoA-C-Actrans"/>
    <property type="match status" value="1"/>
</dbReference>
<dbReference type="PROSITE" id="PS00737">
    <property type="entry name" value="THIOLASE_2"/>
    <property type="match status" value="1"/>
</dbReference>
<keyword evidence="13" id="KW-1185">Reference proteome</keyword>
<dbReference type="PANTHER" id="PTHR42689:SF1">
    <property type="entry name" value="ACETYL-COA ACYLTRANSFERASE FADA2 (3-KETOACYL-COA THIOLASE) (BETA-KETOTHIOLASE)-RELATED"/>
    <property type="match status" value="1"/>
</dbReference>
<dbReference type="FunFam" id="3.40.47.10:FF:000011">
    <property type="entry name" value="3-ketoacyl-CoA thiolase"/>
    <property type="match status" value="1"/>
</dbReference>
<evidence type="ECO:0000313" key="13">
    <source>
        <dbReference type="Proteomes" id="UP000242175"/>
    </source>
</evidence>
<keyword evidence="3 9" id="KW-0808">Transferase</keyword>
<evidence type="ECO:0000256" key="6">
    <source>
        <dbReference type="ARBA" id="ARBA00023098"/>
    </source>
</evidence>
<evidence type="ECO:0000256" key="4">
    <source>
        <dbReference type="ARBA" id="ARBA00022832"/>
    </source>
</evidence>
<dbReference type="PIRSF" id="PIRSF000429">
    <property type="entry name" value="Ac-CoA_Ac_transf"/>
    <property type="match status" value="1"/>
</dbReference>
<dbReference type="PANTHER" id="PTHR42689">
    <property type="entry name" value="ACETYL-COA ACYLTRANSFERASE FADA2 (3-KETOACYL-COA THIOLASE) (BETA-KETOTHIOLASE)-RELATED"/>
    <property type="match status" value="1"/>
</dbReference>
<sequence length="433" mass="47734">MSNVLKNSERIAVIDGVRTPFAKQMTTLKNMTSLDLAQTIVNELTSRHYGIEKYIEQLVYGQVILNPSIPNIAREVILGTRLKSQIDAYSISKACVSSLQATINICGAIKSGTIKSGIAGGGDSASNIPFMSPDQFGQWLLNISKTKSFLKKIKLLSKFKLKYFIPRTLSPSEYTTGLFMGQIAEQMAQKYGISRAEQDEFAMKSHINASQAEIEKVMRQHISIFFLEPYDNYITTDNNIRHDNEITKYGSIKPAFVQNIGTVTAGNSSVMTDGAAAILLMSEKKALELELEPLGYIRAYNNTAISVEEDMLMGPSFSIPRLLEQERMSFSDIDLFDFHEAFAAQTLSNITALNSRNFLEKNNLYNKIGSIDLHKVNPLGGSIAYGHPFAATGIRLILQNLIQLKKTNKNLGIIASCAAGGLGCSMLLEVNSE</sequence>
<dbReference type="RefSeq" id="WP_089073418.1">
    <property type="nucleotide sequence ID" value="NZ_CBCSAM010000001.1"/>
</dbReference>
<dbReference type="InterPro" id="IPR050521">
    <property type="entry name" value="3-ketoacyl-CoA_Thiolase"/>
</dbReference>
<evidence type="ECO:0000256" key="2">
    <source>
        <dbReference type="ARBA" id="ARBA00022490"/>
    </source>
</evidence>
<dbReference type="Proteomes" id="UP000242175">
    <property type="component" value="Chromosome large"/>
</dbReference>
<dbReference type="InterPro" id="IPR020616">
    <property type="entry name" value="Thiolase_N"/>
</dbReference>
<dbReference type="Pfam" id="PF02803">
    <property type="entry name" value="Thiolase_C"/>
    <property type="match status" value="1"/>
</dbReference>
<dbReference type="GO" id="GO:0003988">
    <property type="term" value="F:acetyl-CoA C-acyltransferase activity"/>
    <property type="evidence" value="ECO:0007669"/>
    <property type="project" value="UniProtKB-ARBA"/>
</dbReference>
<name>A0A220VDY7_9GAMM</name>
<organism evidence="12 13">
    <name type="scientific">Paraphotobacterium marinum</name>
    <dbReference type="NCBI Taxonomy" id="1755811"/>
    <lineage>
        <taxon>Bacteria</taxon>
        <taxon>Pseudomonadati</taxon>
        <taxon>Pseudomonadota</taxon>
        <taxon>Gammaproteobacteria</taxon>
        <taxon>Vibrionales</taxon>
        <taxon>Vibrionaceae</taxon>
        <taxon>Paraphotobacterium</taxon>
    </lineage>
</organism>
<feature type="active site" description="Acyl-thioester intermediate" evidence="8">
    <location>
        <position position="95"/>
    </location>
</feature>
<dbReference type="OrthoDB" id="8951704at2"/>
<feature type="active site" description="Proton acceptor" evidence="8">
    <location>
        <position position="387"/>
    </location>
</feature>
<evidence type="ECO:0000256" key="9">
    <source>
        <dbReference type="RuleBase" id="RU003557"/>
    </source>
</evidence>
<dbReference type="KEGG" id="pmai:CF386_05570"/>
<dbReference type="InterPro" id="IPR016039">
    <property type="entry name" value="Thiolase-like"/>
</dbReference>
<dbReference type="Gene3D" id="3.40.47.10">
    <property type="match status" value="1"/>
</dbReference>
<keyword evidence="5" id="KW-0442">Lipid degradation</keyword>
<evidence type="ECO:0000256" key="1">
    <source>
        <dbReference type="ARBA" id="ARBA00010982"/>
    </source>
</evidence>
<dbReference type="CDD" id="cd00751">
    <property type="entry name" value="thiolase"/>
    <property type="match status" value="1"/>
</dbReference>
<dbReference type="InterPro" id="IPR020613">
    <property type="entry name" value="Thiolase_CS"/>
</dbReference>
<keyword evidence="6" id="KW-0443">Lipid metabolism</keyword>
<keyword evidence="2" id="KW-0963">Cytoplasm</keyword>
<dbReference type="GO" id="GO:0006631">
    <property type="term" value="P:fatty acid metabolic process"/>
    <property type="evidence" value="ECO:0007669"/>
    <property type="project" value="UniProtKB-KW"/>
</dbReference>
<keyword evidence="7 9" id="KW-0012">Acyltransferase</keyword>
<proteinExistence type="inferred from homology"/>
<accession>A0A220VDY7</accession>